<dbReference type="Gene3D" id="1.25.50.20">
    <property type="match status" value="1"/>
</dbReference>
<reference evidence="13 14" key="1">
    <citation type="submission" date="2023-08" db="EMBL/GenBank/DDBJ databases">
        <title>A Necator americanus chromosomal reference genome.</title>
        <authorList>
            <person name="Ilik V."/>
            <person name="Petrzelkova K.J."/>
            <person name="Pardy F."/>
            <person name="Fuh T."/>
            <person name="Niatou-Singa F.S."/>
            <person name="Gouil Q."/>
            <person name="Baker L."/>
            <person name="Ritchie M.E."/>
            <person name="Jex A.R."/>
            <person name="Gazzola D."/>
            <person name="Li H."/>
            <person name="Toshio Fujiwara R."/>
            <person name="Zhan B."/>
            <person name="Aroian R.V."/>
            <person name="Pafco B."/>
            <person name="Schwarz E.M."/>
        </authorList>
    </citation>
    <scope>NUCLEOTIDE SEQUENCE [LARGE SCALE GENOMIC DNA]</scope>
    <source>
        <strain evidence="13 14">Aroian</strain>
        <tissue evidence="13">Whole animal</tissue>
    </source>
</reference>
<dbReference type="EMBL" id="JAVFWL010000001">
    <property type="protein sequence ID" value="KAK6729892.1"/>
    <property type="molecule type" value="Genomic_DNA"/>
</dbReference>
<dbReference type="PANTHER" id="PTHR11533">
    <property type="entry name" value="PROTEASE M1 ZINC METALLOPROTEASE"/>
    <property type="match status" value="1"/>
</dbReference>
<dbReference type="Pfam" id="PF01433">
    <property type="entry name" value="Peptidase_M1"/>
    <property type="match status" value="1"/>
</dbReference>
<keyword evidence="9" id="KW-0472">Membrane</keyword>
<dbReference type="InterPro" id="IPR050344">
    <property type="entry name" value="Peptidase_M1_aminopeptidases"/>
</dbReference>
<protein>
    <recommendedName>
        <fullName evidence="15">Aminopeptidase</fullName>
    </recommendedName>
</protein>
<keyword evidence="7" id="KW-0482">Metalloprotease</keyword>
<evidence type="ECO:0000256" key="4">
    <source>
        <dbReference type="ARBA" id="ARBA00022723"/>
    </source>
</evidence>
<dbReference type="Gene3D" id="1.10.390.10">
    <property type="entry name" value="Neutral Protease Domain 2"/>
    <property type="match status" value="1"/>
</dbReference>
<evidence type="ECO:0008006" key="15">
    <source>
        <dbReference type="Google" id="ProtNLM"/>
    </source>
</evidence>
<dbReference type="PRINTS" id="PR00756">
    <property type="entry name" value="ALADIPTASE"/>
</dbReference>
<dbReference type="InterPro" id="IPR014782">
    <property type="entry name" value="Peptidase_M1_dom"/>
</dbReference>
<gene>
    <name evidence="13" type="primary">Necator_chrI.g2884</name>
    <name evidence="13" type="ORF">RB195_006755</name>
</gene>
<evidence type="ECO:0000256" key="8">
    <source>
        <dbReference type="SAM" id="MobiDB-lite"/>
    </source>
</evidence>
<keyword evidence="3" id="KW-0645">Protease</keyword>
<feature type="domain" description="Aminopeptidase N-like N-terminal" evidence="12">
    <location>
        <begin position="254"/>
        <end position="437"/>
    </location>
</feature>
<keyword evidence="5" id="KW-0378">Hydrolase</keyword>
<evidence type="ECO:0000256" key="5">
    <source>
        <dbReference type="ARBA" id="ARBA00022801"/>
    </source>
</evidence>
<evidence type="ECO:0000256" key="2">
    <source>
        <dbReference type="ARBA" id="ARBA00010136"/>
    </source>
</evidence>
<feature type="domain" description="ERAP1-like C-terminal" evidence="11">
    <location>
        <begin position="774"/>
        <end position="1090"/>
    </location>
</feature>
<feature type="transmembrane region" description="Helical" evidence="9">
    <location>
        <begin position="39"/>
        <end position="65"/>
    </location>
</feature>
<dbReference type="PANTHER" id="PTHR11533:SF299">
    <property type="entry name" value="AMINOPEPTIDASE"/>
    <property type="match status" value="1"/>
</dbReference>
<dbReference type="Gene3D" id="2.60.40.1910">
    <property type="match status" value="1"/>
</dbReference>
<sequence>MTDQVAVKLLYDHNDGDTVVPNIATWSAAPATRRSSAGVLVAVLTAFLMFVLGVLIGGFLHALAFPEGGSPLVLRNFSKNTSDELPLNSTDALNSNGEHDSIVVENSTESSDNSAESGKNSTESNKGSTGSSENTAESIESKNNSTESSRNSAESSKNSTESIKNSSESSKKSPESRNNSTESNKNSTEASDRSTESIENSAESSTKSIGLERTTLAEEPSTSLGENEEEDSEEEDEDCKIFPWKSTRLPRDIVPLSYNLTIHPNITTHNVTGSLAIDLKVMNSTNLIVLHADNLVMTSFSISINGKRMEAEFYFCSDTSQWAFEMEETVEVGDVLDLGIDFQGEVLPDLRGLYISTHTDAQGRKTRSAVTQFEPSYARKMFPCFDEPNFKATFEVSVIREPHHTVRSNMKMRLSEEHVDGLYIDVFHRTVKMSTYLLAVAILDNYDYVKRTTRNTQNPIEVRLYAPRDVIKGQTEFGLNTAIRALEYFEKYFNISYPLDKIDLLALDDFSEGAMENWGLITFRDSALLHSEETSNAIAKEQIALIICHEVAHQWFGNLVTMDWWNDLWLNEGFANYMEYRCVDRLFPDWSIMTRFYSENIAFSHEPDGLRSSRAVSAHTVSNTNIMGLFDAISYHKAAAIIRMLQSLAGEKNFQRSLVQYLSKYAYGNARGSQLWRIAEKYANLPHGISITGLANAYIGQVGCPMIYVTLSRNEVTVSNQTRFFFEEGLEDKDNFDWPIPIFYRTDSQTESKLRWMNVDHNKINWPLEERSRWVVANTGGVGYVKVLYDRRNYAALARQLKTNHVAISAIDRTMILADAFDFAKTSKLSIATYLDLLLYAEEEMDRMVWQMIHKHVKYIEGLIEETPFAHIFEDLQRALLLRPYDRVGWNSNTSRTPSQKGLQVELLEMACHLRHRDCIKQAQLKYNEWTAKKKRPPPELLGVVLDEGVRQGGTAAWDRVYAAYLETKNPTERVQLIGALASTKQQSLISKLLRLSIDGSSFRPNMIPRLLLKLTQNDAAKALTWRFFRVHYKEFVRILGDGSNLLVNSIRAMVDKLSTKEDLDDVKGFLSDKNLEYNKAKLNQMFEQIHLNIQWRQLNEVPLKKWLEVWDEKRRVLYRHKRRAHYNHRV</sequence>
<dbReference type="InterPro" id="IPR034016">
    <property type="entry name" value="M1_APN-typ"/>
</dbReference>
<comment type="caution">
    <text evidence="13">The sequence shown here is derived from an EMBL/GenBank/DDBJ whole genome shotgun (WGS) entry which is preliminary data.</text>
</comment>
<feature type="compositionally biased region" description="Polar residues" evidence="8">
    <location>
        <begin position="197"/>
        <end position="208"/>
    </location>
</feature>
<comment type="similarity">
    <text evidence="2">Belongs to the peptidase M1 family.</text>
</comment>
<accession>A0ABR1BU26</accession>
<feature type="compositionally biased region" description="Polar residues" evidence="8">
    <location>
        <begin position="105"/>
        <end position="142"/>
    </location>
</feature>
<dbReference type="InterPro" id="IPR042097">
    <property type="entry name" value="Aminopeptidase_N-like_N_sf"/>
</dbReference>
<feature type="domain" description="Peptidase M1 membrane alanine aminopeptidase" evidence="10">
    <location>
        <begin position="477"/>
        <end position="684"/>
    </location>
</feature>
<comment type="cofactor">
    <cofactor evidence="1">
        <name>Zn(2+)</name>
        <dbReference type="ChEBI" id="CHEBI:29105"/>
    </cofactor>
</comment>
<evidence type="ECO:0000259" key="11">
    <source>
        <dbReference type="Pfam" id="PF11838"/>
    </source>
</evidence>
<dbReference type="Pfam" id="PF17900">
    <property type="entry name" value="Peptidase_M1_N"/>
    <property type="match status" value="1"/>
</dbReference>
<evidence type="ECO:0000313" key="14">
    <source>
        <dbReference type="Proteomes" id="UP001303046"/>
    </source>
</evidence>
<dbReference type="CDD" id="cd09601">
    <property type="entry name" value="M1_APN-Q_like"/>
    <property type="match status" value="1"/>
</dbReference>
<evidence type="ECO:0000256" key="7">
    <source>
        <dbReference type="ARBA" id="ARBA00023049"/>
    </source>
</evidence>
<organism evidence="13 14">
    <name type="scientific">Necator americanus</name>
    <name type="common">Human hookworm</name>
    <dbReference type="NCBI Taxonomy" id="51031"/>
    <lineage>
        <taxon>Eukaryota</taxon>
        <taxon>Metazoa</taxon>
        <taxon>Ecdysozoa</taxon>
        <taxon>Nematoda</taxon>
        <taxon>Chromadorea</taxon>
        <taxon>Rhabditida</taxon>
        <taxon>Rhabditina</taxon>
        <taxon>Rhabditomorpha</taxon>
        <taxon>Strongyloidea</taxon>
        <taxon>Ancylostomatidae</taxon>
        <taxon>Bunostominae</taxon>
        <taxon>Necator</taxon>
    </lineage>
</organism>
<dbReference type="InterPro" id="IPR045357">
    <property type="entry name" value="Aminopeptidase_N-like_N"/>
</dbReference>
<keyword evidence="4" id="KW-0479">Metal-binding</keyword>
<dbReference type="Pfam" id="PF11838">
    <property type="entry name" value="ERAP1_C"/>
    <property type="match status" value="1"/>
</dbReference>
<proteinExistence type="inferred from homology"/>
<dbReference type="SUPFAM" id="SSF63737">
    <property type="entry name" value="Leukotriene A4 hydrolase N-terminal domain"/>
    <property type="match status" value="1"/>
</dbReference>
<evidence type="ECO:0000256" key="9">
    <source>
        <dbReference type="SAM" id="Phobius"/>
    </source>
</evidence>
<evidence type="ECO:0000256" key="6">
    <source>
        <dbReference type="ARBA" id="ARBA00022833"/>
    </source>
</evidence>
<evidence type="ECO:0000259" key="12">
    <source>
        <dbReference type="Pfam" id="PF17900"/>
    </source>
</evidence>
<evidence type="ECO:0000256" key="1">
    <source>
        <dbReference type="ARBA" id="ARBA00001947"/>
    </source>
</evidence>
<evidence type="ECO:0000256" key="3">
    <source>
        <dbReference type="ARBA" id="ARBA00022670"/>
    </source>
</evidence>
<feature type="region of interest" description="Disordered" evidence="8">
    <location>
        <begin position="105"/>
        <end position="240"/>
    </location>
</feature>
<keyword evidence="9" id="KW-1133">Transmembrane helix</keyword>
<feature type="compositionally biased region" description="Low complexity" evidence="8">
    <location>
        <begin position="143"/>
        <end position="168"/>
    </location>
</feature>
<keyword evidence="9" id="KW-0812">Transmembrane</keyword>
<dbReference type="InterPro" id="IPR001930">
    <property type="entry name" value="Peptidase_M1"/>
</dbReference>
<name>A0ABR1BU26_NECAM</name>
<evidence type="ECO:0000313" key="13">
    <source>
        <dbReference type="EMBL" id="KAK6729892.1"/>
    </source>
</evidence>
<feature type="compositionally biased region" description="Low complexity" evidence="8">
    <location>
        <begin position="176"/>
        <end position="189"/>
    </location>
</feature>
<dbReference type="Proteomes" id="UP001303046">
    <property type="component" value="Unassembled WGS sequence"/>
</dbReference>
<dbReference type="Gene3D" id="2.60.40.1730">
    <property type="entry name" value="tricorn interacting facor f3 domain"/>
    <property type="match status" value="1"/>
</dbReference>
<feature type="compositionally biased region" description="Acidic residues" evidence="8">
    <location>
        <begin position="226"/>
        <end position="238"/>
    </location>
</feature>
<keyword evidence="6" id="KW-0862">Zinc</keyword>
<keyword evidence="14" id="KW-1185">Reference proteome</keyword>
<evidence type="ECO:0000259" key="10">
    <source>
        <dbReference type="Pfam" id="PF01433"/>
    </source>
</evidence>
<dbReference type="InterPro" id="IPR024571">
    <property type="entry name" value="ERAP1-like_C_dom"/>
</dbReference>
<dbReference type="SUPFAM" id="SSF55486">
    <property type="entry name" value="Metalloproteases ('zincins'), catalytic domain"/>
    <property type="match status" value="1"/>
</dbReference>
<dbReference type="InterPro" id="IPR027268">
    <property type="entry name" value="Peptidase_M4/M1_CTD_sf"/>
</dbReference>